<evidence type="ECO:0008006" key="7">
    <source>
        <dbReference type="Google" id="ProtNLM"/>
    </source>
</evidence>
<evidence type="ECO:0000256" key="1">
    <source>
        <dbReference type="ARBA" id="ARBA00007381"/>
    </source>
</evidence>
<evidence type="ECO:0000256" key="2">
    <source>
        <dbReference type="ARBA" id="ARBA00022741"/>
    </source>
</evidence>
<dbReference type="InterPro" id="IPR029047">
    <property type="entry name" value="HSP70_peptide-bd_sf"/>
</dbReference>
<dbReference type="PRINTS" id="PR00301">
    <property type="entry name" value="HEATSHOCK70"/>
</dbReference>
<dbReference type="Pfam" id="PF13365">
    <property type="entry name" value="Trypsin_2"/>
    <property type="match status" value="1"/>
</dbReference>
<keyword evidence="6" id="KW-1185">Reference proteome</keyword>
<dbReference type="Gene3D" id="3.30.420.40">
    <property type="match status" value="2"/>
</dbReference>
<proteinExistence type="inferred from homology"/>
<evidence type="ECO:0000313" key="6">
    <source>
        <dbReference type="Proteomes" id="UP000503011"/>
    </source>
</evidence>
<dbReference type="SUPFAM" id="SSF50494">
    <property type="entry name" value="Trypsin-like serine proteases"/>
    <property type="match status" value="1"/>
</dbReference>
<dbReference type="Pfam" id="PF00012">
    <property type="entry name" value="HSP70"/>
    <property type="match status" value="1"/>
</dbReference>
<dbReference type="Gene3D" id="3.90.640.10">
    <property type="entry name" value="Actin, Chain A, domain 4"/>
    <property type="match status" value="1"/>
</dbReference>
<dbReference type="EMBL" id="AP022871">
    <property type="protein sequence ID" value="BCB83722.1"/>
    <property type="molecule type" value="Genomic_DNA"/>
</dbReference>
<dbReference type="Proteomes" id="UP000503011">
    <property type="component" value="Chromosome"/>
</dbReference>
<dbReference type="InterPro" id="IPR043129">
    <property type="entry name" value="ATPase_NBD"/>
</dbReference>
<dbReference type="Gene3D" id="2.40.10.120">
    <property type="match status" value="1"/>
</dbReference>
<accession>A0A6F8YC91</accession>
<organism evidence="5 6">
    <name type="scientific">Phytohabitans suffuscus</name>
    <dbReference type="NCBI Taxonomy" id="624315"/>
    <lineage>
        <taxon>Bacteria</taxon>
        <taxon>Bacillati</taxon>
        <taxon>Actinomycetota</taxon>
        <taxon>Actinomycetes</taxon>
        <taxon>Micromonosporales</taxon>
        <taxon>Micromonosporaceae</taxon>
    </lineage>
</organism>
<reference evidence="5 6" key="1">
    <citation type="submission" date="2020-03" db="EMBL/GenBank/DDBJ databases">
        <title>Whole genome shotgun sequence of Phytohabitans suffuscus NBRC 105367.</title>
        <authorList>
            <person name="Komaki H."/>
            <person name="Tamura T."/>
        </authorList>
    </citation>
    <scope>NUCLEOTIDE SEQUENCE [LARGE SCALE GENOMIC DNA]</scope>
    <source>
        <strain evidence="5 6">NBRC 105367</strain>
    </source>
</reference>
<keyword evidence="3" id="KW-0067">ATP-binding</keyword>
<gene>
    <name evidence="5" type="ORF">Psuf_010350</name>
</gene>
<evidence type="ECO:0000256" key="4">
    <source>
        <dbReference type="ARBA" id="ARBA00023186"/>
    </source>
</evidence>
<dbReference type="InterPro" id="IPR013126">
    <property type="entry name" value="Hsp_70_fam"/>
</dbReference>
<evidence type="ECO:0000313" key="5">
    <source>
        <dbReference type="EMBL" id="BCB83722.1"/>
    </source>
</evidence>
<dbReference type="PANTHER" id="PTHR19375">
    <property type="entry name" value="HEAT SHOCK PROTEIN 70KDA"/>
    <property type="match status" value="1"/>
</dbReference>
<dbReference type="GO" id="GO:0140662">
    <property type="term" value="F:ATP-dependent protein folding chaperone"/>
    <property type="evidence" value="ECO:0007669"/>
    <property type="project" value="InterPro"/>
</dbReference>
<dbReference type="FunFam" id="3.30.420.40:FF:000028">
    <property type="entry name" value="heat shock 70 kDa protein-like"/>
    <property type="match status" value="1"/>
</dbReference>
<dbReference type="GO" id="GO:0005524">
    <property type="term" value="F:ATP binding"/>
    <property type="evidence" value="ECO:0007669"/>
    <property type="project" value="UniProtKB-KW"/>
</dbReference>
<dbReference type="RefSeq" id="WP_173154347.1">
    <property type="nucleotide sequence ID" value="NZ_AP022871.1"/>
</dbReference>
<dbReference type="SUPFAM" id="SSF100920">
    <property type="entry name" value="Heat shock protein 70kD (HSP70), peptide-binding domain"/>
    <property type="match status" value="1"/>
</dbReference>
<comment type="similarity">
    <text evidence="1">Belongs to the heat shock protein 70 family.</text>
</comment>
<dbReference type="Gene3D" id="2.60.34.10">
    <property type="entry name" value="Substrate Binding Domain Of DNAk, Chain A, domain 1"/>
    <property type="match status" value="1"/>
</dbReference>
<protein>
    <recommendedName>
        <fullName evidence="7">Molecular chaperone DnaK</fullName>
    </recommendedName>
</protein>
<dbReference type="KEGG" id="psuu:Psuf_010350"/>
<reference evidence="5 6" key="2">
    <citation type="submission" date="2020-03" db="EMBL/GenBank/DDBJ databases">
        <authorList>
            <person name="Ichikawa N."/>
            <person name="Kimura A."/>
            <person name="Kitahashi Y."/>
            <person name="Uohara A."/>
        </authorList>
    </citation>
    <scope>NUCLEOTIDE SEQUENCE [LARGE SCALE GENOMIC DNA]</scope>
    <source>
        <strain evidence="5 6">NBRC 105367</strain>
    </source>
</reference>
<dbReference type="SUPFAM" id="SSF53067">
    <property type="entry name" value="Actin-like ATPase domain"/>
    <property type="match status" value="2"/>
</dbReference>
<name>A0A6F8YC91_9ACTN</name>
<keyword evidence="4" id="KW-0143">Chaperone</keyword>
<evidence type="ECO:0000256" key="3">
    <source>
        <dbReference type="ARBA" id="ARBA00022840"/>
    </source>
</evidence>
<keyword evidence="2" id="KW-0547">Nucleotide-binding</keyword>
<dbReference type="InterPro" id="IPR009003">
    <property type="entry name" value="Peptidase_S1_PA"/>
</dbReference>
<sequence>MPVRDWVGGGKQRRLRRDVAFLEGALGGTAPVTGAALDRAAQAYGRALRAALELDPPQASHLFGAFDTRVPDDRYGLAFSAADESRLAALAVRGDHHVLAVVFELATRLRLTGVQSAARDRLVNVLGRERDTNLLVARLRRWMELGLLDRDILSSALTGHVSHTPLRADAQLWSRFFEQLPEASLPEMFEVYSLLGQGADAVRLASSPARQQEALDVCARSARFSDVEAGLELAQRLGDAPATRRAEERAGDLLVEANRLREALPHYRAAGRSDRVSECHERLDELFDAFAACPTDQPDRLAHLAAVCQPEIDALVERREFATAARQVHGLLTRLTDADPTTDAVSSRRGEVAGQRDALVVAGRAHFGTLVKRAEPGGERAVREAWSRFEEAAGEWAAAARRAQEAGDVYRAYRLYHRSGQFGDADRVLRGDGTVEGLTARAIAREAGDDPTGAALLYEEAGRWEQAVDLFIRAGEFAAAARALVRWRADEAIEDPRYADCLRRTGDFEELVRRCLVAVDRRGAETRAVGELRRLVADPALPPVRRAEVLATLEAQDAEARRPFEIRAQAWVEQARAETDRRYAGIWGLDLGTTTCAAAIYDSHTRQVVLCPWKGQVQFASTLSLDRRGNEVVGLTGEEILASWVVGHIEGAKRRIGTSTVYRIRDRSYRPEEVAARLIRYARGMVESFLAARVRERVGELARTELGELRDEWLSWADLHHDLRLDRPRVVLTIPAYFMNNQKHATRDACRIAGVEVVRLIHEPTAACMTAARERTITGRVLVVDLGAGTLDLSFLEVDDAVYDVQKVMGDNHFGGKDLDAAVRQEIAARLERQGIAVPKAGAPRRRLEIAAEHLKVALSGQTHVQYEMRAFVDRKDVRLELERSDLAAILTEPLNRLRRVCTEFYASLAEKPEHLVLVGGPMLSPLVREIVEDVFGLKRIALPDPRIAVACGAALQAAVLDGKLKDLVLLDVTPLPLGVRVVDEKEREELSVIVQGNTHIPVERRNTYTTHNDDQTAVEIEIFNGQLAPEAKIGQFRLEDIPPAPRGTPKIEVTFSIDASCVLEVTARDLGSGKSNSIRISDTTLLSPREVEELARAHRRQQEQERLRQRLVDLIAEAEESGSEASWREFRSRLDGYRPAATTLDAGTQQVLAEMFRGAHQMEVDLLLAQGPLADLVAKARDHLDASGADESTTEHLVGGLDDQLRRLRPLLSDLARWNSALVRLAVAEPDPLRRFRGHHDAGAYARALEAFNALPSTLDDPADLRRLLHCYAQMADADAYRAALTKHAASLGATLMDPSLPDAFLPHARAALAQVTVRRAAGDTLERSGFLVHERIVVTSRHHLVERSPDERATIGPGDVLVRLDGDTRQVSDVLLPDSNLLDIALLRLSEPVAVKPFHLGHPKLVRIGDKIWTPAPDRVALTSGVVDRFEAFPEEGLNLLKTSLRAPAKYSGGPLLNDLGEVVGILTTKQGVDGAFAITVDALHPWREEIDGSSSVT</sequence>